<evidence type="ECO:0000259" key="2">
    <source>
        <dbReference type="Pfam" id="PF03981"/>
    </source>
</evidence>
<protein>
    <recommendedName>
        <fullName evidence="2">Ubiquinol-cytochrome c chaperone domain-containing protein</fullName>
    </recommendedName>
</protein>
<dbReference type="Proteomes" id="UP000254101">
    <property type="component" value="Unassembled WGS sequence"/>
</dbReference>
<comment type="caution">
    <text evidence="3">The sequence shown here is derived from an EMBL/GenBank/DDBJ whole genome shotgun (WGS) entry which is preliminary data.</text>
</comment>
<keyword evidence="4" id="KW-1185">Reference proteome</keyword>
<feature type="domain" description="Ubiquinol-cytochrome c chaperone" evidence="2">
    <location>
        <begin position="38"/>
        <end position="174"/>
    </location>
</feature>
<evidence type="ECO:0000313" key="3">
    <source>
        <dbReference type="EMBL" id="RDS77369.1"/>
    </source>
</evidence>
<comment type="similarity">
    <text evidence="1">Belongs to the UPF0174 family.</text>
</comment>
<dbReference type="InterPro" id="IPR021150">
    <property type="entry name" value="Ubiq_cyt_c_chap"/>
</dbReference>
<dbReference type="RefSeq" id="WP_115491588.1">
    <property type="nucleotide sequence ID" value="NZ_JACHWW010000001.1"/>
</dbReference>
<dbReference type="Pfam" id="PF03981">
    <property type="entry name" value="Ubiq_cyt_C_chap"/>
    <property type="match status" value="1"/>
</dbReference>
<dbReference type="EMBL" id="QRBB01000001">
    <property type="protein sequence ID" value="RDS77369.1"/>
    <property type="molecule type" value="Genomic_DNA"/>
</dbReference>
<accession>A0A395LL04</accession>
<organism evidence="3 4">
    <name type="scientific">Alteriqipengyuania lutimaris</name>
    <dbReference type="NCBI Taxonomy" id="1538146"/>
    <lineage>
        <taxon>Bacteria</taxon>
        <taxon>Pseudomonadati</taxon>
        <taxon>Pseudomonadota</taxon>
        <taxon>Alphaproteobacteria</taxon>
        <taxon>Sphingomonadales</taxon>
        <taxon>Erythrobacteraceae</taxon>
        <taxon>Alteriqipengyuania</taxon>
    </lineage>
</organism>
<dbReference type="OrthoDB" id="7158889at2"/>
<proteinExistence type="inferred from homology"/>
<dbReference type="AlphaFoldDB" id="A0A395LL04"/>
<evidence type="ECO:0000313" key="4">
    <source>
        <dbReference type="Proteomes" id="UP000254101"/>
    </source>
</evidence>
<sequence>MSFLHRLLGTRPDPRETWRPLWHRLVGIAREEHWYAQRGAADTLDGRFDMISMLTALVMLRLEDEQDPDAQGVPAAARLTELFVEDMEGQMREAGIGDPTVGKMMGRMMATLGGRAGSLRTALALEDDSGLAEVVQRNMHLSDEENGPPRIAAGLRQLHARLKATSFETLQDGEVAA</sequence>
<evidence type="ECO:0000256" key="1">
    <source>
        <dbReference type="ARBA" id="ARBA00006436"/>
    </source>
</evidence>
<name>A0A395LL04_9SPHN</name>
<reference evidence="3 4" key="1">
    <citation type="submission" date="2018-07" db="EMBL/GenBank/DDBJ databases">
        <title>Erythrobacter nanhaiensis sp. nov., a novel member of the genus Erythrobacter isolated from the South China Sea.</title>
        <authorList>
            <person name="Chen X."/>
            <person name="Liu J."/>
        </authorList>
    </citation>
    <scope>NUCLEOTIDE SEQUENCE [LARGE SCALE GENOMIC DNA]</scope>
    <source>
        <strain evidence="3 4">S-5</strain>
    </source>
</reference>
<gene>
    <name evidence="3" type="ORF">DL238_06915</name>
</gene>